<protein>
    <submittedName>
        <fullName evidence="6">Pitrilysin family protein</fullName>
    </submittedName>
</protein>
<dbReference type="InterPro" id="IPR050361">
    <property type="entry name" value="MPP/UQCRC_Complex"/>
</dbReference>
<evidence type="ECO:0000313" key="6">
    <source>
        <dbReference type="EMBL" id="MEN7536482.1"/>
    </source>
</evidence>
<feature type="domain" description="Peptidase M16 C-terminal" evidence="5">
    <location>
        <begin position="223"/>
        <end position="399"/>
    </location>
</feature>
<accession>A0ABV0CXD9</accession>
<feature type="chain" id="PRO_5046592371" evidence="3">
    <location>
        <begin position="21"/>
        <end position="958"/>
    </location>
</feature>
<evidence type="ECO:0000256" key="2">
    <source>
        <dbReference type="ARBA" id="ARBA00023049"/>
    </source>
</evidence>
<keyword evidence="2" id="KW-0378">Hydrolase</keyword>
<evidence type="ECO:0000259" key="4">
    <source>
        <dbReference type="Pfam" id="PF00675"/>
    </source>
</evidence>
<keyword evidence="3" id="KW-0732">Signal</keyword>
<evidence type="ECO:0000259" key="5">
    <source>
        <dbReference type="Pfam" id="PF05193"/>
    </source>
</evidence>
<dbReference type="Pfam" id="PF00675">
    <property type="entry name" value="Peptidase_M16"/>
    <property type="match status" value="2"/>
</dbReference>
<feature type="domain" description="Peptidase M16 N-terminal" evidence="4">
    <location>
        <begin position="534"/>
        <end position="649"/>
    </location>
</feature>
<dbReference type="PANTHER" id="PTHR11851">
    <property type="entry name" value="METALLOPROTEASE"/>
    <property type="match status" value="1"/>
</dbReference>
<evidence type="ECO:0000256" key="1">
    <source>
        <dbReference type="ARBA" id="ARBA00007261"/>
    </source>
</evidence>
<proteinExistence type="inferred from homology"/>
<dbReference type="PANTHER" id="PTHR11851:SF49">
    <property type="entry name" value="MITOCHONDRIAL-PROCESSING PEPTIDASE SUBUNIT ALPHA"/>
    <property type="match status" value="1"/>
</dbReference>
<dbReference type="InterPro" id="IPR011765">
    <property type="entry name" value="Pept_M16_N"/>
</dbReference>
<reference evidence="6 7" key="1">
    <citation type="submission" date="2024-05" db="EMBL/GenBank/DDBJ databases">
        <authorList>
            <person name="Park S."/>
        </authorList>
    </citation>
    <scope>NUCLEOTIDE SEQUENCE [LARGE SCALE GENOMIC DNA]</scope>
    <source>
        <strain evidence="6 7">DGU5</strain>
    </source>
</reference>
<organism evidence="6 7">
    <name type="scientific">Aurantiacibacter flavus</name>
    <dbReference type="NCBI Taxonomy" id="3145232"/>
    <lineage>
        <taxon>Bacteria</taxon>
        <taxon>Pseudomonadati</taxon>
        <taxon>Pseudomonadota</taxon>
        <taxon>Alphaproteobacteria</taxon>
        <taxon>Sphingomonadales</taxon>
        <taxon>Erythrobacteraceae</taxon>
        <taxon>Aurantiacibacter</taxon>
    </lineage>
</organism>
<dbReference type="RefSeq" id="WP_346783943.1">
    <property type="nucleotide sequence ID" value="NZ_JBDLBR010000002.1"/>
</dbReference>
<comment type="caution">
    <text evidence="6">The sequence shown here is derived from an EMBL/GenBank/DDBJ whole genome shotgun (WGS) entry which is preliminary data.</text>
</comment>
<dbReference type="Gene3D" id="3.30.830.10">
    <property type="entry name" value="Metalloenzyme, LuxS/M16 peptidase-like"/>
    <property type="match status" value="4"/>
</dbReference>
<dbReference type="Proteomes" id="UP001484535">
    <property type="component" value="Unassembled WGS sequence"/>
</dbReference>
<gene>
    <name evidence="6" type="ORF">ABDJ38_04785</name>
</gene>
<keyword evidence="7" id="KW-1185">Reference proteome</keyword>
<feature type="signal peptide" evidence="3">
    <location>
        <begin position="1"/>
        <end position="20"/>
    </location>
</feature>
<name>A0ABV0CXD9_9SPHN</name>
<evidence type="ECO:0000313" key="7">
    <source>
        <dbReference type="Proteomes" id="UP001484535"/>
    </source>
</evidence>
<dbReference type="Pfam" id="PF05193">
    <property type="entry name" value="Peptidase_M16_C"/>
    <property type="match status" value="2"/>
</dbReference>
<dbReference type="EMBL" id="JBDLBR010000002">
    <property type="protein sequence ID" value="MEN7536482.1"/>
    <property type="molecule type" value="Genomic_DNA"/>
</dbReference>
<dbReference type="PROSITE" id="PS51257">
    <property type="entry name" value="PROKAR_LIPOPROTEIN"/>
    <property type="match status" value="1"/>
</dbReference>
<feature type="domain" description="Peptidase M16 N-terminal" evidence="4">
    <location>
        <begin position="70"/>
        <end position="197"/>
    </location>
</feature>
<dbReference type="InterPro" id="IPR011249">
    <property type="entry name" value="Metalloenz_LuxS/M16"/>
</dbReference>
<feature type="domain" description="Peptidase M16 C-terminal" evidence="5">
    <location>
        <begin position="688"/>
        <end position="864"/>
    </location>
</feature>
<evidence type="ECO:0000256" key="3">
    <source>
        <dbReference type="SAM" id="SignalP"/>
    </source>
</evidence>
<comment type="similarity">
    <text evidence="1">Belongs to the peptidase M16 family.</text>
</comment>
<keyword evidence="2" id="KW-0482">Metalloprotease</keyword>
<dbReference type="InterPro" id="IPR007863">
    <property type="entry name" value="Peptidase_M16_C"/>
</dbReference>
<dbReference type="SUPFAM" id="SSF63411">
    <property type="entry name" value="LuxS/MPP-like metallohydrolase"/>
    <property type="match status" value="4"/>
</dbReference>
<sequence length="958" mass="102673">MKTVFRRSLPFAFLAPFALAACATAQSPAPLAETTAPATPSDSSLTALVDEVQIPYERFTLENGLTTLVHTDRKAPIVGVTVYYRVGSRHEPRGRTGFAHLFEHLMFGGSENVENFDIPLEAAGSTSTNGSTWYDRTNYVETVPTGALDLALFMESDRMGYLLGAVTQEKLDNQRMVVQNEKRQNDNQPYGLLDYLMAEGLLPVGHPYRHDTIGSMADLEAASLTDVQKWFRDNYGPNNVVLVLAGDIDAATARPMVERWFGDIPRGPEVAEAPGGPVTLAAPVERVVTDQVPATQIYRSWTGPEMTDPDAIPVAVGMHILGGLASSRLDNAMVRGDEIATTVSAYALGFEEMSRLVTMVEVKDGVEREAAEAKLVAETERLIAEGPTAAELERAQTSLIASTVGGLERVGGFGGKGMVLAEGELYTGDAEHYRKELEAIAALTPAQVQGALQRWLSRPAYTLSIVPGERKLDGATMGGWGDEDLYPPPAPDARAPVEVTRTAPPREAPPVLPVDELTFPQVERATLSNGIEVVLARRDAVPMVSMTLTFAAGSVVDPVDSAGRHETMMDLLTEGTTSRSALDIAIALEELGSSLSAGAGVETSQVTLTTLTSNLAPSVELMADVTLNPAFRAEDVARVKEQRLAEIAQELASPGSLASKAFMPLIYGEEHPYAHASSSGDPAVVSALTPAALKAEHDRWLRPDLAQITAVGDVSMAELVAALEAGFGDWQPLTSVPPIRYLAAPGPAPRAQIVGVDRPNSPSSYLMLGRLTPLVGEPEGIEVIETANEVLGGGFLSRLNSDLRETKGWTYGIRSGIPAATGQRRFSIATQVQADRTGDSIVAIVDQLKAYPATAPVDPVELQRVTDGNVRNLPNRFETNGQVLGALVSNRLFGRDIRYQAQLPEIYRAMDADALNAAAAEYLVPDNLTIVVVGDRETVAPQLEQLGMDVTWLDAEVL</sequence>
<keyword evidence="2" id="KW-0645">Protease</keyword>